<keyword evidence="2" id="KW-1185">Reference proteome</keyword>
<organism evidence="1 2">
    <name type="scientific">Roseomonas indoligenes</name>
    <dbReference type="NCBI Taxonomy" id="2820811"/>
    <lineage>
        <taxon>Bacteria</taxon>
        <taxon>Pseudomonadati</taxon>
        <taxon>Pseudomonadota</taxon>
        <taxon>Alphaproteobacteria</taxon>
        <taxon>Acetobacterales</taxon>
        <taxon>Roseomonadaceae</taxon>
        <taxon>Roseomonas</taxon>
    </lineage>
</organism>
<dbReference type="EMBL" id="JAGIZA010000021">
    <property type="protein sequence ID" value="MBP0495802.1"/>
    <property type="molecule type" value="Genomic_DNA"/>
</dbReference>
<reference evidence="1" key="1">
    <citation type="submission" date="2021-03" db="EMBL/GenBank/DDBJ databases">
        <authorList>
            <person name="So Y."/>
        </authorList>
    </citation>
    <scope>NUCLEOTIDE SEQUENCE</scope>
    <source>
        <strain evidence="1">SG15</strain>
    </source>
</reference>
<name>A0A940N848_9PROT</name>
<accession>A0A940N848</accession>
<proteinExistence type="predicted"/>
<dbReference type="RefSeq" id="WP_209376599.1">
    <property type="nucleotide sequence ID" value="NZ_JAGIZA010000021.1"/>
</dbReference>
<dbReference type="AlphaFoldDB" id="A0A940N848"/>
<evidence type="ECO:0008006" key="3">
    <source>
        <dbReference type="Google" id="ProtNLM"/>
    </source>
</evidence>
<sequence length="121" mass="12434">MLALPTSLAARILRRVLSVTMCVLMLLSVAVSTDAGASTVPAPAGQVGIVLTDRGPGDEPLQPDALPCECAHHLCNKVVPVPPIIVVGSPAVARPDSMPVRAPTPVLLSGLTELPPRPPRA</sequence>
<evidence type="ECO:0000313" key="2">
    <source>
        <dbReference type="Proteomes" id="UP000677537"/>
    </source>
</evidence>
<gene>
    <name evidence="1" type="ORF">J5Y10_23660</name>
</gene>
<evidence type="ECO:0000313" key="1">
    <source>
        <dbReference type="EMBL" id="MBP0495802.1"/>
    </source>
</evidence>
<comment type="caution">
    <text evidence="1">The sequence shown here is derived from an EMBL/GenBank/DDBJ whole genome shotgun (WGS) entry which is preliminary data.</text>
</comment>
<protein>
    <recommendedName>
        <fullName evidence="3">DUF2946 domain-containing protein</fullName>
    </recommendedName>
</protein>
<dbReference type="Proteomes" id="UP000677537">
    <property type="component" value="Unassembled WGS sequence"/>
</dbReference>